<dbReference type="Proteomes" id="UP000828048">
    <property type="component" value="Chromosome 6"/>
</dbReference>
<accession>A0ACB7XDV8</accession>
<comment type="caution">
    <text evidence="1">The sequence shown here is derived from an EMBL/GenBank/DDBJ whole genome shotgun (WGS) entry which is preliminary data.</text>
</comment>
<gene>
    <name evidence="1" type="ORF">Vadar_031634</name>
</gene>
<protein>
    <submittedName>
        <fullName evidence="1">Uncharacterized protein</fullName>
    </submittedName>
</protein>
<evidence type="ECO:0000313" key="2">
    <source>
        <dbReference type="Proteomes" id="UP000828048"/>
    </source>
</evidence>
<dbReference type="EMBL" id="CM037156">
    <property type="protein sequence ID" value="KAH7838824.1"/>
    <property type="molecule type" value="Genomic_DNA"/>
</dbReference>
<reference evidence="1 2" key="1">
    <citation type="journal article" date="2021" name="Hortic Res">
        <title>High-quality reference genome and annotation aids understanding of berry development for evergreen blueberry (Vaccinium darrowii).</title>
        <authorList>
            <person name="Yu J."/>
            <person name="Hulse-Kemp A.M."/>
            <person name="Babiker E."/>
            <person name="Staton M."/>
        </authorList>
    </citation>
    <scope>NUCLEOTIDE SEQUENCE [LARGE SCALE GENOMIC DNA]</scope>
    <source>
        <strain evidence="2">cv. NJ 8807/NJ 8810</strain>
        <tissue evidence="1">Young leaf</tissue>
    </source>
</reference>
<organism evidence="1 2">
    <name type="scientific">Vaccinium darrowii</name>
    <dbReference type="NCBI Taxonomy" id="229202"/>
    <lineage>
        <taxon>Eukaryota</taxon>
        <taxon>Viridiplantae</taxon>
        <taxon>Streptophyta</taxon>
        <taxon>Embryophyta</taxon>
        <taxon>Tracheophyta</taxon>
        <taxon>Spermatophyta</taxon>
        <taxon>Magnoliopsida</taxon>
        <taxon>eudicotyledons</taxon>
        <taxon>Gunneridae</taxon>
        <taxon>Pentapetalae</taxon>
        <taxon>asterids</taxon>
        <taxon>Ericales</taxon>
        <taxon>Ericaceae</taxon>
        <taxon>Vaccinioideae</taxon>
        <taxon>Vaccinieae</taxon>
        <taxon>Vaccinium</taxon>
    </lineage>
</organism>
<sequence>MCCGFFTSSLVVTVKELKVRRNNMKTKNWIKEQRRARVKQRLGKIMKCLCSGRQSIVDEIVPSPKSLATKDYALSGYSPHDIEIDQKLDTGNIEEAESSLRESGYLNYEEARALLGRYEYQKGNVEAALRVFEGIDIAAVTPKMRLTLSRRVERPKRFSQSDAAPPMSIHAVSLLLEAIYLKAKSLQALGRYKEAAQSCKVILDIVESSLPEGLPENFGADCKLQETLNKAVELLPELWKFADSPHEAIFSYRQAILYHWNLDAETTAKIQREFAIFLLYSGSEASPPNLRSQMDSSFVPRNNIEEAIILLMILLRKMSLKIIDWDPSVLDHLSYALSVSGELRALANQVEELLPGLMDRKEIYLTLAYCYYGENEDLTALNLLRKLLHNKEHPHCVPGLLMASKICGENPEFSEEGINFAQRALEGLVGRCDEVVGVAHCLLGISLSALSRSVIVDDEKVKRQSEALQSLENAGKMTRMIDPNIIYHLSLENADQRKLDTALDYAKCLLKLEGGSNLKGWILLARVLSAQKRFLDAEIILNAALDQTGKWDQGELLRLKAKIQIAQGQLNNAIETYTQILAVFQVQNKSFGSGKKHLKRDGNHGRTLELETWLDLAYVYISMSQWDDADICLSKSEAISYHSASRWHVRGLLHQAKGLNKEALKAFRQALDVEPTHIPSLVSIAVILRKLGNRSPAVVRSFLTEAIRLDRMNSSAWYNLGLLYKDESVASAVEAAECFQAAAILEETSPLEPFR</sequence>
<name>A0ACB7XDV8_9ERIC</name>
<keyword evidence="2" id="KW-1185">Reference proteome</keyword>
<evidence type="ECO:0000313" key="1">
    <source>
        <dbReference type="EMBL" id="KAH7838824.1"/>
    </source>
</evidence>
<proteinExistence type="predicted"/>